<accession>A0ABT2UBF4</accession>
<gene>
    <name evidence="1" type="ORF">OB236_02570</name>
</gene>
<dbReference type="RefSeq" id="WP_076228292.1">
    <property type="nucleotide sequence ID" value="NZ_JAOQIO010000007.1"/>
</dbReference>
<reference evidence="1 2" key="1">
    <citation type="submission" date="2022-09" db="EMBL/GenBank/DDBJ databases">
        <authorList>
            <person name="Han X.L."/>
            <person name="Wang Q."/>
            <person name="Lu T."/>
        </authorList>
    </citation>
    <scope>NUCLEOTIDE SEQUENCE [LARGE SCALE GENOMIC DNA]</scope>
    <source>
        <strain evidence="1 2">WQ 127069</strain>
    </source>
</reference>
<evidence type="ECO:0000313" key="1">
    <source>
        <dbReference type="EMBL" id="MCU6791004.1"/>
    </source>
</evidence>
<proteinExistence type="predicted"/>
<keyword evidence="2" id="KW-1185">Reference proteome</keyword>
<name>A0ABT2UBF4_9BACL</name>
<evidence type="ECO:0000313" key="2">
    <source>
        <dbReference type="Proteomes" id="UP001652445"/>
    </source>
</evidence>
<dbReference type="EMBL" id="JAOQIO010000007">
    <property type="protein sequence ID" value="MCU6791004.1"/>
    <property type="molecule type" value="Genomic_DNA"/>
</dbReference>
<sequence length="61" mass="7258">MNKVEKVKAFSELFELINMYYVERDQPSEEDNFFAKVENCCDLLELDFEELKKAFELNSLA</sequence>
<organism evidence="1 2">
    <name type="scientific">Paenibacillus baimaensis</name>
    <dbReference type="NCBI Taxonomy" id="2982185"/>
    <lineage>
        <taxon>Bacteria</taxon>
        <taxon>Bacillati</taxon>
        <taxon>Bacillota</taxon>
        <taxon>Bacilli</taxon>
        <taxon>Bacillales</taxon>
        <taxon>Paenibacillaceae</taxon>
        <taxon>Paenibacillus</taxon>
    </lineage>
</organism>
<protein>
    <submittedName>
        <fullName evidence="1">Uncharacterized protein</fullName>
    </submittedName>
</protein>
<comment type="caution">
    <text evidence="1">The sequence shown here is derived from an EMBL/GenBank/DDBJ whole genome shotgun (WGS) entry which is preliminary data.</text>
</comment>
<dbReference type="Proteomes" id="UP001652445">
    <property type="component" value="Unassembled WGS sequence"/>
</dbReference>